<evidence type="ECO:0008006" key="3">
    <source>
        <dbReference type="Google" id="ProtNLM"/>
    </source>
</evidence>
<accession>A0A1G2IVE1</accession>
<dbReference type="Pfam" id="PF13177">
    <property type="entry name" value="DNA_pol3_delta2"/>
    <property type="match status" value="1"/>
</dbReference>
<dbReference type="PANTHER" id="PTHR11669:SF8">
    <property type="entry name" value="DNA POLYMERASE III SUBUNIT DELTA"/>
    <property type="match status" value="1"/>
</dbReference>
<dbReference type="PANTHER" id="PTHR11669">
    <property type="entry name" value="REPLICATION FACTOR C / DNA POLYMERASE III GAMMA-TAU SUBUNIT"/>
    <property type="match status" value="1"/>
</dbReference>
<dbReference type="STRING" id="1802223.A2358_01065"/>
<dbReference type="EMBL" id="MHPJ01000012">
    <property type="protein sequence ID" value="OGZ78844.1"/>
    <property type="molecule type" value="Genomic_DNA"/>
</dbReference>
<dbReference type="SUPFAM" id="SSF52540">
    <property type="entry name" value="P-loop containing nucleoside triphosphate hydrolases"/>
    <property type="match status" value="1"/>
</dbReference>
<name>A0A1G2IVE1_9BACT</name>
<proteinExistence type="predicted"/>
<dbReference type="Proteomes" id="UP000178650">
    <property type="component" value="Unassembled WGS sequence"/>
</dbReference>
<dbReference type="Gene3D" id="3.40.50.300">
    <property type="entry name" value="P-loop containing nucleotide triphosphate hydrolases"/>
    <property type="match status" value="1"/>
</dbReference>
<dbReference type="GO" id="GO:0006261">
    <property type="term" value="P:DNA-templated DNA replication"/>
    <property type="evidence" value="ECO:0007669"/>
    <property type="project" value="TreeGrafter"/>
</dbReference>
<evidence type="ECO:0000313" key="1">
    <source>
        <dbReference type="EMBL" id="OGZ78844.1"/>
    </source>
</evidence>
<dbReference type="AlphaFoldDB" id="A0A1G2IVE1"/>
<dbReference type="InterPro" id="IPR027417">
    <property type="entry name" value="P-loop_NTPase"/>
</dbReference>
<organism evidence="1 2">
    <name type="scientific">Candidatus Staskawiczbacteria bacterium RIFOXYB1_FULL_37_44</name>
    <dbReference type="NCBI Taxonomy" id="1802223"/>
    <lineage>
        <taxon>Bacteria</taxon>
        <taxon>Candidatus Staskawicziibacteriota</taxon>
    </lineage>
</organism>
<sequence>MVGHQKQWEFFKKKFEQNQLSHAYLFTGQDGIGKKLFAKEFSEFIGCKFPDLKIIEKKEDKSEIEILQIREAQNFLAYKSYNGGAKIVIVDNAHLMNQEAQSCFLKTLEEPKGQTIIFLISSKPDLLLPTIFSRCQTVKFFKPNPPAGGLPENKEKIEKENKILGELLQVINADFADKFKYVKSIDFPAQGGPASGGEKLSAQEIIYVLQKHLRQDLLKNKKILELTEEINSKLMFTNVNQKLALEILLMEL</sequence>
<dbReference type="InterPro" id="IPR050238">
    <property type="entry name" value="DNA_Rep/Repair_Clamp_Loader"/>
</dbReference>
<reference evidence="1 2" key="1">
    <citation type="journal article" date="2016" name="Nat. Commun.">
        <title>Thousands of microbial genomes shed light on interconnected biogeochemical processes in an aquifer system.</title>
        <authorList>
            <person name="Anantharaman K."/>
            <person name="Brown C.T."/>
            <person name="Hug L.A."/>
            <person name="Sharon I."/>
            <person name="Castelle C.J."/>
            <person name="Probst A.J."/>
            <person name="Thomas B.C."/>
            <person name="Singh A."/>
            <person name="Wilkins M.J."/>
            <person name="Karaoz U."/>
            <person name="Brodie E.L."/>
            <person name="Williams K.H."/>
            <person name="Hubbard S.S."/>
            <person name="Banfield J.F."/>
        </authorList>
    </citation>
    <scope>NUCLEOTIDE SEQUENCE [LARGE SCALE GENOMIC DNA]</scope>
</reference>
<evidence type="ECO:0000313" key="2">
    <source>
        <dbReference type="Proteomes" id="UP000178650"/>
    </source>
</evidence>
<comment type="caution">
    <text evidence="1">The sequence shown here is derived from an EMBL/GenBank/DDBJ whole genome shotgun (WGS) entry which is preliminary data.</text>
</comment>
<gene>
    <name evidence="1" type="ORF">A2358_01065</name>
</gene>
<protein>
    <recommendedName>
        <fullName evidence="3">DNA polymerase III subunit delta</fullName>
    </recommendedName>
</protein>